<keyword evidence="3" id="KW-0786">Thiamine pyrophosphate</keyword>
<sequence length="330" mass="34750">MSDAPEVSIGGFKDARRYGRETLSARSYGKALLAAAQADPRIVVLGADLTQPTETYLIRDQMPDRFFMLGIQEANMVGVAGGMARAGDIPFAHSFCVFITRRVYDQVAMQAAYPKLPVKLVGFIPGLATELGVSHQAIDDVALMRALPNMAVIEPSGPEQIGAAVAAALDYDGPVYLRLAIARARPDESAPLQPLELGKGLVLREGADVAILASGMMVAEALGAADLLQAQGLSATVANMASLKPFDHALTERLARAHPVMVTAENHSIVGGLGSVAAETLALAGVATRFGMVGVQDVFAEGGTTPYLMDKYGLTARHIADKALALRRRA</sequence>
<reference evidence="6" key="1">
    <citation type="submission" date="2018-05" db="EMBL/GenBank/DDBJ databases">
        <authorList>
            <person name="Li X."/>
        </authorList>
    </citation>
    <scope>NUCLEOTIDE SEQUENCE [LARGE SCALE GENOMIC DNA]</scope>
    <source>
        <strain evidence="6">HKS-05</strain>
    </source>
</reference>
<comment type="similarity">
    <text evidence="2">Belongs to the transketolase family.</text>
</comment>
<dbReference type="Pfam" id="PF02780">
    <property type="entry name" value="Transketolase_C"/>
    <property type="match status" value="1"/>
</dbReference>
<dbReference type="InterPro" id="IPR033248">
    <property type="entry name" value="Transketolase_C"/>
</dbReference>
<dbReference type="InterPro" id="IPR009014">
    <property type="entry name" value="Transketo_C/PFOR_II"/>
</dbReference>
<gene>
    <name evidence="5" type="ORF">DJ021_13165</name>
</gene>
<dbReference type="PANTHER" id="PTHR43825:SF1">
    <property type="entry name" value="TRANSKETOLASE-LIKE PYRIMIDINE-BINDING DOMAIN-CONTAINING PROTEIN"/>
    <property type="match status" value="1"/>
</dbReference>
<dbReference type="PANTHER" id="PTHR43825">
    <property type="entry name" value="PYRUVATE DEHYDROGENASE E1 COMPONENT"/>
    <property type="match status" value="1"/>
</dbReference>
<comment type="caution">
    <text evidence="5">The sequence shown here is derived from an EMBL/GenBank/DDBJ whole genome shotgun (WGS) entry which is preliminary data.</text>
</comment>
<dbReference type="Pfam" id="PF02779">
    <property type="entry name" value="Transket_pyr"/>
    <property type="match status" value="1"/>
</dbReference>
<name>A0A328B2N3_9CAUL</name>
<evidence type="ECO:0000256" key="2">
    <source>
        <dbReference type="ARBA" id="ARBA00007131"/>
    </source>
</evidence>
<dbReference type="InterPro" id="IPR005475">
    <property type="entry name" value="Transketolase-like_Pyr-bd"/>
</dbReference>
<dbReference type="SUPFAM" id="SSF52518">
    <property type="entry name" value="Thiamin diphosphate-binding fold (THDP-binding)"/>
    <property type="match status" value="1"/>
</dbReference>
<dbReference type="Gene3D" id="3.40.50.970">
    <property type="match status" value="1"/>
</dbReference>
<dbReference type="AlphaFoldDB" id="A0A328B2N3"/>
<dbReference type="InterPro" id="IPR051157">
    <property type="entry name" value="PDH/Transketolase"/>
</dbReference>
<keyword evidence="6" id="KW-1185">Reference proteome</keyword>
<dbReference type="FunFam" id="3.40.50.970:FF:000129">
    <property type="entry name" value="Transketolase"/>
    <property type="match status" value="1"/>
</dbReference>
<comment type="cofactor">
    <cofactor evidence="1">
        <name>thiamine diphosphate</name>
        <dbReference type="ChEBI" id="CHEBI:58937"/>
    </cofactor>
</comment>
<evidence type="ECO:0000259" key="4">
    <source>
        <dbReference type="SMART" id="SM00861"/>
    </source>
</evidence>
<dbReference type="Proteomes" id="UP000249842">
    <property type="component" value="Unassembled WGS sequence"/>
</dbReference>
<dbReference type="SUPFAM" id="SSF52922">
    <property type="entry name" value="TK C-terminal domain-like"/>
    <property type="match status" value="1"/>
</dbReference>
<accession>A0A328B2N3</accession>
<dbReference type="SMART" id="SM00861">
    <property type="entry name" value="Transket_pyr"/>
    <property type="match status" value="1"/>
</dbReference>
<protein>
    <recommendedName>
        <fullName evidence="4">Transketolase-like pyrimidine-binding domain-containing protein</fullName>
    </recommendedName>
</protein>
<evidence type="ECO:0000313" key="5">
    <source>
        <dbReference type="EMBL" id="RAK60691.1"/>
    </source>
</evidence>
<dbReference type="InterPro" id="IPR029061">
    <property type="entry name" value="THDP-binding"/>
</dbReference>
<evidence type="ECO:0000256" key="1">
    <source>
        <dbReference type="ARBA" id="ARBA00001964"/>
    </source>
</evidence>
<feature type="domain" description="Transketolase-like pyrimidine-binding" evidence="4">
    <location>
        <begin position="22"/>
        <end position="186"/>
    </location>
</feature>
<evidence type="ECO:0000256" key="3">
    <source>
        <dbReference type="ARBA" id="ARBA00023052"/>
    </source>
</evidence>
<dbReference type="EMBL" id="QFYP01000001">
    <property type="protein sequence ID" value="RAK60691.1"/>
    <property type="molecule type" value="Genomic_DNA"/>
</dbReference>
<dbReference type="RefSeq" id="WP_111457983.1">
    <property type="nucleotide sequence ID" value="NZ_QFYP01000001.1"/>
</dbReference>
<proteinExistence type="inferred from homology"/>
<organism evidence="5 6">
    <name type="scientific">Phenylobacterium hankyongense</name>
    <dbReference type="NCBI Taxonomy" id="1813876"/>
    <lineage>
        <taxon>Bacteria</taxon>
        <taxon>Pseudomonadati</taxon>
        <taxon>Pseudomonadota</taxon>
        <taxon>Alphaproteobacteria</taxon>
        <taxon>Caulobacterales</taxon>
        <taxon>Caulobacteraceae</taxon>
        <taxon>Phenylobacterium</taxon>
    </lineage>
</organism>
<dbReference type="OrthoDB" id="8732661at2"/>
<evidence type="ECO:0000313" key="6">
    <source>
        <dbReference type="Proteomes" id="UP000249842"/>
    </source>
</evidence>
<dbReference type="CDD" id="cd07033">
    <property type="entry name" value="TPP_PYR_DXS_TK_like"/>
    <property type="match status" value="1"/>
</dbReference>
<dbReference type="Gene3D" id="3.40.50.920">
    <property type="match status" value="1"/>
</dbReference>